<evidence type="ECO:0000256" key="2">
    <source>
        <dbReference type="SAM" id="SignalP"/>
    </source>
</evidence>
<feature type="region of interest" description="Disordered" evidence="1">
    <location>
        <begin position="76"/>
        <end position="111"/>
    </location>
</feature>
<feature type="signal peptide" evidence="2">
    <location>
        <begin position="1"/>
        <end position="22"/>
    </location>
</feature>
<dbReference type="AlphaFoldDB" id="W9SGZ7"/>
<feature type="compositionally biased region" description="Polar residues" evidence="1">
    <location>
        <begin position="98"/>
        <end position="111"/>
    </location>
</feature>
<protein>
    <submittedName>
        <fullName evidence="3">Uncharacterized protein</fullName>
    </submittedName>
</protein>
<organism evidence="3 4">
    <name type="scientific">Morus notabilis</name>
    <dbReference type="NCBI Taxonomy" id="981085"/>
    <lineage>
        <taxon>Eukaryota</taxon>
        <taxon>Viridiplantae</taxon>
        <taxon>Streptophyta</taxon>
        <taxon>Embryophyta</taxon>
        <taxon>Tracheophyta</taxon>
        <taxon>Spermatophyta</taxon>
        <taxon>Magnoliopsida</taxon>
        <taxon>eudicotyledons</taxon>
        <taxon>Gunneridae</taxon>
        <taxon>Pentapetalae</taxon>
        <taxon>rosids</taxon>
        <taxon>fabids</taxon>
        <taxon>Rosales</taxon>
        <taxon>Moraceae</taxon>
        <taxon>Moreae</taxon>
        <taxon>Morus</taxon>
    </lineage>
</organism>
<reference evidence="4" key="1">
    <citation type="submission" date="2013-01" db="EMBL/GenBank/DDBJ databases">
        <title>Draft Genome Sequence of a Mulberry Tree, Morus notabilis C.K. Schneid.</title>
        <authorList>
            <person name="He N."/>
            <person name="Zhao S."/>
        </authorList>
    </citation>
    <scope>NUCLEOTIDE SEQUENCE</scope>
</reference>
<accession>W9SGZ7</accession>
<dbReference type="Proteomes" id="UP000030645">
    <property type="component" value="Unassembled WGS sequence"/>
</dbReference>
<evidence type="ECO:0000313" key="4">
    <source>
        <dbReference type="Proteomes" id="UP000030645"/>
    </source>
</evidence>
<keyword evidence="4" id="KW-1185">Reference proteome</keyword>
<gene>
    <name evidence="3" type="ORF">L484_006368</name>
</gene>
<evidence type="ECO:0000313" key="3">
    <source>
        <dbReference type="EMBL" id="EXC06346.1"/>
    </source>
</evidence>
<keyword evidence="2" id="KW-0732">Signal</keyword>
<dbReference type="EMBL" id="KE345560">
    <property type="protein sequence ID" value="EXC06346.1"/>
    <property type="molecule type" value="Genomic_DNA"/>
</dbReference>
<name>W9SGZ7_9ROSA</name>
<sequence>MKISVAVFFAFVIMFASLHAKAKSDLAATKPDQVVDQLRNDPNSNLGRKVNVGALSGIGKNKPLKYDINIEEEDNDANEAFGKSGSDPTADSHRIFTKGNNPPKSAGQQHN</sequence>
<evidence type="ECO:0000256" key="1">
    <source>
        <dbReference type="SAM" id="MobiDB-lite"/>
    </source>
</evidence>
<feature type="chain" id="PRO_5004929153" evidence="2">
    <location>
        <begin position="23"/>
        <end position="111"/>
    </location>
</feature>
<proteinExistence type="predicted"/>